<evidence type="ECO:0000256" key="1">
    <source>
        <dbReference type="SAM" id="Phobius"/>
    </source>
</evidence>
<comment type="caution">
    <text evidence="2">The sequence shown here is derived from an EMBL/GenBank/DDBJ whole genome shotgun (WGS) entry which is preliminary data.</text>
</comment>
<reference evidence="2 3" key="1">
    <citation type="journal article" date="2015" name="Microbiome">
        <title>Genomic resolution of linkages in carbon, nitrogen, and sulfur cycling among widespread estuary sediment bacteria.</title>
        <authorList>
            <person name="Baker B.J."/>
            <person name="Lazar C.S."/>
            <person name="Teske A.P."/>
            <person name="Dick G.J."/>
        </authorList>
    </citation>
    <scope>NUCLEOTIDE SEQUENCE [LARGE SCALE GENOMIC DNA]</scope>
    <source>
        <strain evidence="2">DG_54_3</strain>
    </source>
</reference>
<name>A0A0S7XT15_UNCSA</name>
<proteinExistence type="predicted"/>
<feature type="transmembrane region" description="Helical" evidence="1">
    <location>
        <begin position="6"/>
        <end position="27"/>
    </location>
</feature>
<keyword evidence="1" id="KW-1133">Transmembrane helix</keyword>
<evidence type="ECO:0000313" key="3">
    <source>
        <dbReference type="Proteomes" id="UP000051861"/>
    </source>
</evidence>
<dbReference type="AlphaFoldDB" id="A0A0S7XT15"/>
<dbReference type="Proteomes" id="UP000051861">
    <property type="component" value="Unassembled WGS sequence"/>
</dbReference>
<protein>
    <submittedName>
        <fullName evidence="2">Uncharacterized protein</fullName>
    </submittedName>
</protein>
<keyword evidence="1" id="KW-0472">Membrane</keyword>
<dbReference type="EMBL" id="LIZX01000124">
    <property type="protein sequence ID" value="KPJ65323.1"/>
    <property type="molecule type" value="Genomic_DNA"/>
</dbReference>
<evidence type="ECO:0000313" key="2">
    <source>
        <dbReference type="EMBL" id="KPJ65323.1"/>
    </source>
</evidence>
<gene>
    <name evidence="2" type="ORF">AMJ44_10495</name>
</gene>
<accession>A0A0S7XT15</accession>
<organism evidence="2 3">
    <name type="scientific">candidate division WOR-1 bacterium DG_54_3</name>
    <dbReference type="NCBI Taxonomy" id="1703775"/>
    <lineage>
        <taxon>Bacteria</taxon>
        <taxon>Bacillati</taxon>
        <taxon>Saganbacteria</taxon>
    </lineage>
</organism>
<feature type="transmembrane region" description="Helical" evidence="1">
    <location>
        <begin position="125"/>
        <end position="144"/>
    </location>
</feature>
<feature type="transmembrane region" description="Helical" evidence="1">
    <location>
        <begin position="90"/>
        <end position="113"/>
    </location>
</feature>
<feature type="transmembrane region" description="Helical" evidence="1">
    <location>
        <begin position="65"/>
        <end position="83"/>
    </location>
</feature>
<feature type="transmembrane region" description="Helical" evidence="1">
    <location>
        <begin position="39"/>
        <end position="59"/>
    </location>
</feature>
<sequence length="160" mass="18087">MDYIALIFMAALATSVTYILYFILNFFMEGLLQARTRIGKLFSVYLTVLILMFLFSRVVSPELHGLNMLFVFGEILIICFLILKINWGMALIFLIYSIVFGNLITLLIFIPVASLLGAGNLWQNILYYIVFALGPVLTAILAMIGKLPWIGRIGIEVRPE</sequence>
<keyword evidence="1" id="KW-0812">Transmembrane</keyword>